<evidence type="ECO:0000256" key="2">
    <source>
        <dbReference type="ARBA" id="ARBA00022840"/>
    </source>
</evidence>
<keyword evidence="5 6" id="KW-0413">Isomerase</keyword>
<feature type="compositionally biased region" description="Acidic residues" evidence="7">
    <location>
        <begin position="552"/>
        <end position="562"/>
    </location>
</feature>
<accession>A0A161PRY8</accession>
<keyword evidence="3 6" id="KW-0799">Topoisomerase</keyword>
<sequence>MSKITKSSTAEYFAKNLQQVGFSSPLKAVLTTLKEAVDNSLDACEQAGILPDLLVEVTKVGSGSTKNTDLIRIVVEDNGPGIEAEDLAKVYGEYLASSKFGRGQCSRGQQGIGISAATTWAQMTNARGVNVVSKTKKMRKAISAQVDVDIKSNTGVLKNKETLDWDREHGTRVEFVLDGRIQLNGDGGIVTYIEGTILVNPHMTITYKLMENDYVTVNRVSQDVPQVPEASLPHPHTFKLGEFITHSTLFGKTTLSKFLKTGFSRVSDQSISEFTKKGLPKNLLEKPLTSLTEEDFKKVFQAVQNTDLMAPSTKSVLTVGEEALSKSITRLGEIDFFAVVTRKPTICDFKPVVVEVALARFKDRNQEADSPVTLLRFANRVPLQFDKSGCAITWAIESVNWKSYGLGQPKDSLPLGPYIFAVSVVSPFIKFKNASKETIDASEELVAEIRLALIQAGQRLSRHIKKEVKEADLERKLAHIEQFGPILVEGLARIIKAPEARKRKAEEGLKKLLGRDSEEAIADLEAAESKLLEQKKREKKKGIDHEIEEDVISSEDLVEEASEPIGTKKTTTKKETTKKTTGKKK</sequence>
<gene>
    <name evidence="6" type="primary">top6B</name>
    <name evidence="9" type="ORF">AZI87_02130</name>
</gene>
<reference evidence="9 10" key="1">
    <citation type="submission" date="2016-03" db="EMBL/GenBank/DDBJ databases">
        <authorList>
            <person name="Ploux O."/>
        </authorList>
    </citation>
    <scope>NUCLEOTIDE SEQUENCE [LARGE SCALE GENOMIC DNA]</scope>
    <source>
        <strain evidence="9 10">EC13</strain>
    </source>
</reference>
<evidence type="ECO:0000256" key="6">
    <source>
        <dbReference type="HAMAP-Rule" id="MF_00322"/>
    </source>
</evidence>
<evidence type="ECO:0000256" key="3">
    <source>
        <dbReference type="ARBA" id="ARBA00023029"/>
    </source>
</evidence>
<evidence type="ECO:0000256" key="4">
    <source>
        <dbReference type="ARBA" id="ARBA00023125"/>
    </source>
</evidence>
<dbReference type="GO" id="GO:0006260">
    <property type="term" value="P:DNA replication"/>
    <property type="evidence" value="ECO:0007669"/>
    <property type="project" value="UniProtKB-UniRule"/>
</dbReference>
<dbReference type="InterPro" id="IPR014721">
    <property type="entry name" value="Ribsml_uS5_D2-typ_fold_subgr"/>
</dbReference>
<proteinExistence type="inferred from homology"/>
<dbReference type="EC" id="5.6.2.2" evidence="6"/>
<name>A0A161PRY8_BDEBC</name>
<dbReference type="NCBIfam" id="NF003218">
    <property type="entry name" value="PRK04184.1"/>
    <property type="match status" value="1"/>
</dbReference>
<dbReference type="Pfam" id="PF09239">
    <property type="entry name" value="Topo-VIb_trans"/>
    <property type="match status" value="1"/>
</dbReference>
<feature type="binding site" evidence="6">
    <location>
        <begin position="98"/>
        <end position="99"/>
    </location>
    <ligand>
        <name>ATP</name>
        <dbReference type="ChEBI" id="CHEBI:30616"/>
    </ligand>
</feature>
<dbReference type="InterPro" id="IPR020568">
    <property type="entry name" value="Ribosomal_Su5_D2-typ_SF"/>
</dbReference>
<feature type="binding site" evidence="6">
    <location>
        <position position="436"/>
    </location>
    <ligand>
        <name>ATP</name>
        <dbReference type="ChEBI" id="CHEBI:30616"/>
    </ligand>
</feature>
<keyword evidence="4 6" id="KW-0238">DNA-binding</keyword>
<dbReference type="PANTHER" id="PTHR48444:SF1">
    <property type="entry name" value="DNA TOPOISOMERASE 6 SUBUNIT B"/>
    <property type="match status" value="1"/>
</dbReference>
<dbReference type="GO" id="GO:0003918">
    <property type="term" value="F:DNA topoisomerase type II (double strand cut, ATP-hydrolyzing) activity"/>
    <property type="evidence" value="ECO:0007669"/>
    <property type="project" value="UniProtKB-UniRule"/>
</dbReference>
<dbReference type="HAMAP" id="MF_00322">
    <property type="entry name" value="Top6B"/>
    <property type="match status" value="1"/>
</dbReference>
<protein>
    <recommendedName>
        <fullName evidence="6">Type 2 DNA topoisomerase 6 subunit B</fullName>
        <ecNumber evidence="6">5.6.2.2</ecNumber>
    </recommendedName>
    <alternativeName>
        <fullName evidence="6">Type II DNA topoisomerase VI subunit B</fullName>
        <shortName evidence="6">TopoVI-B</shortName>
    </alternativeName>
</protein>
<organism evidence="9 10">
    <name type="scientific">Bdellovibrio bacteriovorus</name>
    <dbReference type="NCBI Taxonomy" id="959"/>
    <lineage>
        <taxon>Bacteria</taxon>
        <taxon>Pseudomonadati</taxon>
        <taxon>Bdellovibrionota</taxon>
        <taxon>Bdellovibrionia</taxon>
        <taxon>Bdellovibrionales</taxon>
        <taxon>Pseudobdellovibrionaceae</taxon>
        <taxon>Bdellovibrio</taxon>
    </lineage>
</organism>
<dbReference type="InterPro" id="IPR015320">
    <property type="entry name" value="TopoVI_B_transducer"/>
</dbReference>
<feature type="region of interest" description="Disordered" evidence="7">
    <location>
        <begin position="552"/>
        <end position="585"/>
    </location>
</feature>
<dbReference type="NCBIfam" id="TIGR01052">
    <property type="entry name" value="top6b"/>
    <property type="match status" value="1"/>
</dbReference>
<dbReference type="Proteomes" id="UP000075799">
    <property type="component" value="Unassembled WGS sequence"/>
</dbReference>
<comment type="similarity">
    <text evidence="6">Belongs to the TOP6B family.</text>
</comment>
<dbReference type="Gene3D" id="3.30.230.10">
    <property type="match status" value="1"/>
</dbReference>
<evidence type="ECO:0000256" key="1">
    <source>
        <dbReference type="ARBA" id="ARBA00022741"/>
    </source>
</evidence>
<comment type="caution">
    <text evidence="9">The sequence shown here is derived from an EMBL/GenBank/DDBJ whole genome shotgun (WGS) entry which is preliminary data.</text>
</comment>
<feature type="binding site" evidence="6">
    <location>
        <begin position="108"/>
        <end position="115"/>
    </location>
    <ligand>
        <name>ATP</name>
        <dbReference type="ChEBI" id="CHEBI:30616"/>
    </ligand>
</feature>
<dbReference type="CDD" id="cd00823">
    <property type="entry name" value="TopoIIB_Trans"/>
    <property type="match status" value="1"/>
</dbReference>
<comment type="subunit">
    <text evidence="6">Homodimer. Heterotetramer of two Top6A and two Top6B chains.</text>
</comment>
<feature type="binding site" evidence="6">
    <location>
        <position position="77"/>
    </location>
    <ligand>
        <name>ATP</name>
        <dbReference type="ChEBI" id="CHEBI:30616"/>
    </ligand>
</feature>
<dbReference type="EMBL" id="LUKD01000001">
    <property type="protein sequence ID" value="KYG69643.1"/>
    <property type="molecule type" value="Genomic_DNA"/>
</dbReference>
<dbReference type="SUPFAM" id="SSF55874">
    <property type="entry name" value="ATPase domain of HSP90 chaperone/DNA topoisomerase II/histidine kinase"/>
    <property type="match status" value="1"/>
</dbReference>
<keyword evidence="1 6" id="KW-0547">Nucleotide-binding</keyword>
<keyword evidence="2 6" id="KW-0067">ATP-binding</keyword>
<evidence type="ECO:0000259" key="8">
    <source>
        <dbReference type="Pfam" id="PF09239"/>
    </source>
</evidence>
<dbReference type="InterPro" id="IPR005734">
    <property type="entry name" value="TopoVI_B"/>
</dbReference>
<dbReference type="GO" id="GO:0003677">
    <property type="term" value="F:DNA binding"/>
    <property type="evidence" value="ECO:0007669"/>
    <property type="project" value="UniProtKB-UniRule"/>
</dbReference>
<dbReference type="RefSeq" id="WP_063206533.1">
    <property type="nucleotide sequence ID" value="NZ_LUKD01000001.1"/>
</dbReference>
<dbReference type="Pfam" id="PF13589">
    <property type="entry name" value="HATPase_c_3"/>
    <property type="match status" value="1"/>
</dbReference>
<dbReference type="SUPFAM" id="SSF54211">
    <property type="entry name" value="Ribosomal protein S5 domain 2-like"/>
    <property type="match status" value="1"/>
</dbReference>
<feature type="binding site" evidence="6">
    <location>
        <position position="39"/>
    </location>
    <ligand>
        <name>ATP</name>
        <dbReference type="ChEBI" id="CHEBI:30616"/>
    </ligand>
</feature>
<dbReference type="GO" id="GO:0005524">
    <property type="term" value="F:ATP binding"/>
    <property type="evidence" value="ECO:0007669"/>
    <property type="project" value="UniProtKB-UniRule"/>
</dbReference>
<dbReference type="AlphaFoldDB" id="A0A161PRY8"/>
<dbReference type="PANTHER" id="PTHR48444">
    <property type="entry name" value="DNA TOPOISOMERASE 6 SUBUNIT B"/>
    <property type="match status" value="1"/>
</dbReference>
<dbReference type="Gene3D" id="1.10.8.50">
    <property type="match status" value="1"/>
</dbReference>
<dbReference type="GO" id="GO:0006265">
    <property type="term" value="P:DNA topological change"/>
    <property type="evidence" value="ECO:0007669"/>
    <property type="project" value="UniProtKB-UniRule"/>
</dbReference>
<evidence type="ECO:0000313" key="9">
    <source>
        <dbReference type="EMBL" id="KYG69643.1"/>
    </source>
</evidence>
<evidence type="ECO:0000313" key="10">
    <source>
        <dbReference type="Proteomes" id="UP000075799"/>
    </source>
</evidence>
<feature type="domain" description="DNA topoisomerase VI subunit B transducer" evidence="8">
    <location>
        <begin position="311"/>
        <end position="476"/>
    </location>
</feature>
<dbReference type="InterPro" id="IPR036890">
    <property type="entry name" value="HATPase_C_sf"/>
</dbReference>
<evidence type="ECO:0000256" key="7">
    <source>
        <dbReference type="SAM" id="MobiDB-lite"/>
    </source>
</evidence>
<dbReference type="Gene3D" id="3.30.565.10">
    <property type="entry name" value="Histidine kinase-like ATPase, C-terminal domain"/>
    <property type="match status" value="1"/>
</dbReference>
<evidence type="ECO:0000256" key="5">
    <source>
        <dbReference type="ARBA" id="ARBA00023235"/>
    </source>
</evidence>
<comment type="function">
    <text evidence="6">Relaxes both positive and negative superturns and exhibits a strong decatenase activity.</text>
</comment>
<comment type="catalytic activity">
    <reaction evidence="6">
        <text>ATP-dependent breakage, passage and rejoining of double-stranded DNA.</text>
        <dbReference type="EC" id="5.6.2.2"/>
    </reaction>
</comment>
<dbReference type="OrthoDB" id="223149at2"/>